<name>A0A7W5ZIE3_9BACT</name>
<dbReference type="GO" id="GO:0016788">
    <property type="term" value="F:hydrolase activity, acting on ester bonds"/>
    <property type="evidence" value="ECO:0007669"/>
    <property type="project" value="UniProtKB-ARBA"/>
</dbReference>
<keyword evidence="1" id="KW-0812">Transmembrane</keyword>
<evidence type="ECO:0008006" key="4">
    <source>
        <dbReference type="Google" id="ProtNLM"/>
    </source>
</evidence>
<evidence type="ECO:0000313" key="3">
    <source>
        <dbReference type="Proteomes" id="UP000541352"/>
    </source>
</evidence>
<gene>
    <name evidence="2" type="ORF">FHS57_000469</name>
</gene>
<feature type="transmembrane region" description="Helical" evidence="1">
    <location>
        <begin position="12"/>
        <end position="34"/>
    </location>
</feature>
<dbReference type="AlphaFoldDB" id="A0A7W5ZIE3"/>
<comment type="caution">
    <text evidence="2">The sequence shown here is derived from an EMBL/GenBank/DDBJ whole genome shotgun (WGS) entry which is preliminary data.</text>
</comment>
<dbReference type="SUPFAM" id="SSF52266">
    <property type="entry name" value="SGNH hydrolase"/>
    <property type="match status" value="1"/>
</dbReference>
<dbReference type="RefSeq" id="WP_183971238.1">
    <property type="nucleotide sequence ID" value="NZ_JACIBY010000001.1"/>
</dbReference>
<evidence type="ECO:0000313" key="2">
    <source>
        <dbReference type="EMBL" id="MBB3836487.1"/>
    </source>
</evidence>
<dbReference type="EMBL" id="JACIBY010000001">
    <property type="protein sequence ID" value="MBB3836487.1"/>
    <property type="molecule type" value="Genomic_DNA"/>
</dbReference>
<dbReference type="Gene3D" id="3.40.50.1110">
    <property type="entry name" value="SGNH hydrolase"/>
    <property type="match status" value="1"/>
</dbReference>
<keyword evidence="1" id="KW-0472">Membrane</keyword>
<protein>
    <recommendedName>
        <fullName evidence="4">SGNH/GDSL hydrolase family protein</fullName>
    </recommendedName>
</protein>
<organism evidence="2 3">
    <name type="scientific">Runella defluvii</name>
    <dbReference type="NCBI Taxonomy" id="370973"/>
    <lineage>
        <taxon>Bacteria</taxon>
        <taxon>Pseudomonadati</taxon>
        <taxon>Bacteroidota</taxon>
        <taxon>Cytophagia</taxon>
        <taxon>Cytophagales</taxon>
        <taxon>Spirosomataceae</taxon>
        <taxon>Runella</taxon>
    </lineage>
</organism>
<sequence>MQAPRNSVRQKGLFALITIVLIGLFCELAFRLTLKISKEIPFVRPDLAVEEHFYKELKLVQNSTISTDNDSLDVLILGGSVVADEWRSKVARYLQDSLRKGLNTSKVRYFNLANLGHNTNDNLYKYKMLGDKRFDLVVFYEGINETRFNNVPASLFRSDYTHVRWYHDIALIKQHPEMRYTVIPFTVHLFLNYASTLVGKRYFINDTPDERFYSEAFDVKTAPTYRKNLSQIVATAQARKEPLILVNFTYYIPEKWRKSNFKDQEWDYAGCDLSSPIRTWGTPLAVEKGILTHRAMMQQIANENKGVYYLDMMPLLPREGRNFCDICHLTDDGSRVFANNVASYVLKNNMIRSSY</sequence>
<keyword evidence="1" id="KW-1133">Transmembrane helix</keyword>
<keyword evidence="3" id="KW-1185">Reference proteome</keyword>
<dbReference type="InterPro" id="IPR036514">
    <property type="entry name" value="SGNH_hydro_sf"/>
</dbReference>
<dbReference type="Proteomes" id="UP000541352">
    <property type="component" value="Unassembled WGS sequence"/>
</dbReference>
<proteinExistence type="predicted"/>
<reference evidence="2 3" key="1">
    <citation type="submission" date="2020-08" db="EMBL/GenBank/DDBJ databases">
        <title>Genomic Encyclopedia of Type Strains, Phase IV (KMG-IV): sequencing the most valuable type-strain genomes for metagenomic binning, comparative biology and taxonomic classification.</title>
        <authorList>
            <person name="Goeker M."/>
        </authorList>
    </citation>
    <scope>NUCLEOTIDE SEQUENCE [LARGE SCALE GENOMIC DNA]</scope>
    <source>
        <strain evidence="2 3">DSM 17976</strain>
    </source>
</reference>
<accession>A0A7W5ZIE3</accession>
<evidence type="ECO:0000256" key="1">
    <source>
        <dbReference type="SAM" id="Phobius"/>
    </source>
</evidence>